<protein>
    <submittedName>
        <fullName evidence="1">Uncharacterized protein</fullName>
    </submittedName>
</protein>
<accession>A0A6F9EAM7</accession>
<gene>
    <name evidence="1" type="ORF">COOX1_2165</name>
</gene>
<sequence>MNKRRLCPQRFTAIPPRSFTTCVSFDLSSIARFFTGETLATACESATFWHPTSKVAGTWSQPRGTPADSFAGTNILARPIACVLRTGRTWDGSWNRQTGQPVTRMNEDTARKLTLEKSVKIEELTARQKDGVFPLGSRVGMWYHSRLTGCDGTTAIRGGEWKLCCAFLYQMCTCRRFTP</sequence>
<dbReference type="EMBL" id="LR792683">
    <property type="protein sequence ID" value="CAB3393940.1"/>
    <property type="molecule type" value="Genomic_DNA"/>
</dbReference>
<evidence type="ECO:0000313" key="1">
    <source>
        <dbReference type="EMBL" id="CAB3393940.1"/>
    </source>
</evidence>
<name>A0A6F9EAM7_9BACL</name>
<dbReference type="AlphaFoldDB" id="A0A6F9EAM7"/>
<evidence type="ECO:0000313" key="2">
    <source>
        <dbReference type="Proteomes" id="UP000502196"/>
    </source>
</evidence>
<proteinExistence type="predicted"/>
<organism evidence="1 2">
    <name type="scientific">Kyrpidia spormannii</name>
    <dbReference type="NCBI Taxonomy" id="2055160"/>
    <lineage>
        <taxon>Bacteria</taxon>
        <taxon>Bacillati</taxon>
        <taxon>Bacillota</taxon>
        <taxon>Bacilli</taxon>
        <taxon>Bacillales</taxon>
        <taxon>Alicyclobacillaceae</taxon>
        <taxon>Kyrpidia</taxon>
    </lineage>
</organism>
<reference evidence="1 2" key="1">
    <citation type="submission" date="2020-04" db="EMBL/GenBank/DDBJ databases">
        <authorList>
            <person name="Hogendoorn C."/>
        </authorList>
    </citation>
    <scope>NUCLEOTIDE SEQUENCE [LARGE SCALE GENOMIC DNA]</scope>
    <source>
        <strain evidence="1">COOX1</strain>
    </source>
</reference>
<dbReference type="Proteomes" id="UP000502196">
    <property type="component" value="Chromosome"/>
</dbReference>